<proteinExistence type="predicted"/>
<dbReference type="EMBL" id="BGZK01000549">
    <property type="protein sequence ID" value="GBP49631.1"/>
    <property type="molecule type" value="Genomic_DNA"/>
</dbReference>
<dbReference type="AlphaFoldDB" id="A0A4C1WER8"/>
<protein>
    <submittedName>
        <fullName evidence="1">Uncharacterized protein</fullName>
    </submittedName>
</protein>
<evidence type="ECO:0000313" key="1">
    <source>
        <dbReference type="EMBL" id="GBP49631.1"/>
    </source>
</evidence>
<dbReference type="Proteomes" id="UP000299102">
    <property type="component" value="Unassembled WGS sequence"/>
</dbReference>
<accession>A0A4C1WER8</accession>
<organism evidence="1 2">
    <name type="scientific">Eumeta variegata</name>
    <name type="common">Bagworm moth</name>
    <name type="synonym">Eumeta japonica</name>
    <dbReference type="NCBI Taxonomy" id="151549"/>
    <lineage>
        <taxon>Eukaryota</taxon>
        <taxon>Metazoa</taxon>
        <taxon>Ecdysozoa</taxon>
        <taxon>Arthropoda</taxon>
        <taxon>Hexapoda</taxon>
        <taxon>Insecta</taxon>
        <taxon>Pterygota</taxon>
        <taxon>Neoptera</taxon>
        <taxon>Endopterygota</taxon>
        <taxon>Lepidoptera</taxon>
        <taxon>Glossata</taxon>
        <taxon>Ditrysia</taxon>
        <taxon>Tineoidea</taxon>
        <taxon>Psychidae</taxon>
        <taxon>Oiketicinae</taxon>
        <taxon>Eumeta</taxon>
    </lineage>
</organism>
<reference evidence="1 2" key="1">
    <citation type="journal article" date="2019" name="Commun. Biol.">
        <title>The bagworm genome reveals a unique fibroin gene that provides high tensile strength.</title>
        <authorList>
            <person name="Kono N."/>
            <person name="Nakamura H."/>
            <person name="Ohtoshi R."/>
            <person name="Tomita M."/>
            <person name="Numata K."/>
            <person name="Arakawa K."/>
        </authorList>
    </citation>
    <scope>NUCLEOTIDE SEQUENCE [LARGE SCALE GENOMIC DNA]</scope>
</reference>
<comment type="caution">
    <text evidence="1">The sequence shown here is derived from an EMBL/GenBank/DDBJ whole genome shotgun (WGS) entry which is preliminary data.</text>
</comment>
<name>A0A4C1WER8_EUMVA</name>
<evidence type="ECO:0000313" key="2">
    <source>
        <dbReference type="Proteomes" id="UP000299102"/>
    </source>
</evidence>
<gene>
    <name evidence="1" type="ORF">EVAR_37413_1</name>
</gene>
<keyword evidence="2" id="KW-1185">Reference proteome</keyword>
<sequence>MDTRNSRRVTSMSSKAVEKISFFIEIKIEHTAAKHYVDYPNACASGCYLQITSNIYTIRPPSPEPKYRTADRRALEGRFNLLWQKHP</sequence>